<keyword evidence="3" id="KW-0328">Glycosyltransferase</keyword>
<feature type="transmembrane region" description="Helical" evidence="8">
    <location>
        <begin position="1164"/>
        <end position="1185"/>
    </location>
</feature>
<organism evidence="9 10">
    <name type="scientific">Aplysia californica</name>
    <name type="common">California sea hare</name>
    <dbReference type="NCBI Taxonomy" id="6500"/>
    <lineage>
        <taxon>Eukaryota</taxon>
        <taxon>Metazoa</taxon>
        <taxon>Spiralia</taxon>
        <taxon>Lophotrochozoa</taxon>
        <taxon>Mollusca</taxon>
        <taxon>Gastropoda</taxon>
        <taxon>Heterobranchia</taxon>
        <taxon>Euthyneura</taxon>
        <taxon>Tectipleura</taxon>
        <taxon>Aplysiida</taxon>
        <taxon>Aplysioidea</taxon>
        <taxon>Aplysiidae</taxon>
        <taxon>Aplysia</taxon>
    </lineage>
</organism>
<feature type="compositionally biased region" description="Low complexity" evidence="7">
    <location>
        <begin position="575"/>
        <end position="597"/>
    </location>
</feature>
<feature type="transmembrane region" description="Helical" evidence="8">
    <location>
        <begin position="342"/>
        <end position="364"/>
    </location>
</feature>
<proteinExistence type="predicted"/>
<dbReference type="Pfam" id="PF03142">
    <property type="entry name" value="Chitin_synth_2"/>
    <property type="match status" value="1"/>
</dbReference>
<feature type="transmembrane region" description="Helical" evidence="8">
    <location>
        <begin position="963"/>
        <end position="985"/>
    </location>
</feature>
<feature type="transmembrane region" description="Helical" evidence="8">
    <location>
        <begin position="258"/>
        <end position="283"/>
    </location>
</feature>
<evidence type="ECO:0000256" key="6">
    <source>
        <dbReference type="ARBA" id="ARBA00023136"/>
    </source>
</evidence>
<feature type="transmembrane region" description="Helical" evidence="8">
    <location>
        <begin position="179"/>
        <end position="197"/>
    </location>
</feature>
<evidence type="ECO:0000256" key="7">
    <source>
        <dbReference type="SAM" id="MobiDB-lite"/>
    </source>
</evidence>
<feature type="transmembrane region" description="Helical" evidence="8">
    <location>
        <begin position="152"/>
        <end position="173"/>
    </location>
</feature>
<comment type="subcellular location">
    <subcellularLocation>
        <location evidence="1">Membrane</location>
        <topology evidence="1">Multi-pass membrane protein</topology>
    </subcellularLocation>
</comment>
<gene>
    <name evidence="10" type="primary">LOC101864407</name>
</gene>
<keyword evidence="6 8" id="KW-0472">Membrane</keyword>
<evidence type="ECO:0000313" key="10">
    <source>
        <dbReference type="RefSeq" id="XP_012941035.1"/>
    </source>
</evidence>
<dbReference type="GeneID" id="101864407"/>
<evidence type="ECO:0000256" key="2">
    <source>
        <dbReference type="ARBA" id="ARBA00012543"/>
    </source>
</evidence>
<keyword evidence="3" id="KW-0808">Transferase</keyword>
<dbReference type="EC" id="2.4.1.16" evidence="2"/>
<dbReference type="InterPro" id="IPR029044">
    <property type="entry name" value="Nucleotide-diphossugar_trans"/>
</dbReference>
<accession>A0ABM1A566</accession>
<feature type="transmembrane region" description="Helical" evidence="8">
    <location>
        <begin position="1028"/>
        <end position="1048"/>
    </location>
</feature>
<dbReference type="InterPro" id="IPR004835">
    <property type="entry name" value="Chitin_synth"/>
</dbReference>
<evidence type="ECO:0000313" key="9">
    <source>
        <dbReference type="Proteomes" id="UP000694888"/>
    </source>
</evidence>
<dbReference type="Proteomes" id="UP000694888">
    <property type="component" value="Unplaced"/>
</dbReference>
<keyword evidence="9" id="KW-1185">Reference proteome</keyword>
<dbReference type="PANTHER" id="PTHR22914">
    <property type="entry name" value="CHITIN SYNTHASE"/>
    <property type="match status" value="1"/>
</dbReference>
<evidence type="ECO:0000256" key="5">
    <source>
        <dbReference type="ARBA" id="ARBA00022989"/>
    </source>
</evidence>
<feature type="compositionally biased region" description="Basic and acidic residues" evidence="7">
    <location>
        <begin position="411"/>
        <end position="422"/>
    </location>
</feature>
<dbReference type="PANTHER" id="PTHR22914:SF41">
    <property type="entry name" value="CHITIN SYNTHASE 7"/>
    <property type="match status" value="1"/>
</dbReference>
<feature type="transmembrane region" description="Helical" evidence="8">
    <location>
        <begin position="46"/>
        <end position="68"/>
    </location>
</feature>
<keyword evidence="4 8" id="KW-0812">Transmembrane</keyword>
<dbReference type="Gene3D" id="3.90.550.10">
    <property type="entry name" value="Spore Coat Polysaccharide Biosynthesis Protein SpsA, Chain A"/>
    <property type="match status" value="1"/>
</dbReference>
<name>A0ABM1A566_APLCA</name>
<keyword evidence="5 8" id="KW-1133">Transmembrane helix</keyword>
<protein>
    <recommendedName>
        <fullName evidence="2">chitin synthase</fullName>
        <ecNumber evidence="2">2.4.1.16</ecNumber>
    </recommendedName>
</protein>
<dbReference type="RefSeq" id="XP_012941035.1">
    <property type="nucleotide sequence ID" value="XM_013085581.1"/>
</dbReference>
<evidence type="ECO:0000256" key="8">
    <source>
        <dbReference type="SAM" id="Phobius"/>
    </source>
</evidence>
<evidence type="ECO:0000256" key="1">
    <source>
        <dbReference type="ARBA" id="ARBA00004141"/>
    </source>
</evidence>
<evidence type="ECO:0000256" key="4">
    <source>
        <dbReference type="ARBA" id="ARBA00022692"/>
    </source>
</evidence>
<feature type="region of interest" description="Disordered" evidence="7">
    <location>
        <begin position="573"/>
        <end position="597"/>
    </location>
</feature>
<feature type="transmembrane region" description="Helical" evidence="8">
    <location>
        <begin position="896"/>
        <end position="920"/>
    </location>
</feature>
<feature type="transmembrane region" description="Helical" evidence="8">
    <location>
        <begin position="932"/>
        <end position="957"/>
    </location>
</feature>
<sequence length="1254" mass="138734">MATPFIFKALFPAVLFVSSMVTLVLQKSSLLFTLDMMSSPVLPVHYRYVLLGLLCVSPHVVSLLQLLWRVPLSTRSNGPILPPLSTFAKDCLASAAEVTCISLLLLTGSTMFPPSLLLPVVSCAIAWPLGVFQTGDFRERAGRSSPRGVTCFRTTVMTSSCFLPLVTSCILWYSDIISGQCAVTVSVSVTGLGYLWPRPLFRTAAVGRADQRVHVIYSLLKIVTALAFVSGAVNFRVLHPPHAHSLADAPGQDDISELLWSASTYVFIMAGTSVLFVCISFVSLSVCQPLCGITLPSICSTLISSGLFVALNSEQFRQTFKLTPSGVDGSSLLAATHWSSSTPLLCAAVVPILLIVTYMSALSLLPGSPRVLMAPFNLLFSDHFWSLLGLDAKLILSARGRRLETLSLTERSAESEREEKSEGAGGGGGEPECTLFVCATMYRETRDEMMTLVNSFRRLAGSAHGLFSEVQLNFHVMFDDGSREGSLTPPAKRLLSCLLPHVTAGSEATPTRSRRLLLRSPYGLQYREIMAGGCPLTVHFKDSAKVKCKKRWSQAMYMQYVLNYYLQPESFGGSNNNNDNDNDNDNNNINNKYNNKYNNNNNKNIINNNNNECTCRIELPMSPKEKELTRQGALLDMYVRSGEVILGHEVKAIEGQLWLNWDQKKTVSEVDTLGRGVGGHFEDWKHLDVLIDQLEKGQDKEVCPCQMTQQGNRSAEHTYILAVDGDTQFEPSSVYEMLVHCEWLPATGAVCGRIKPSAATTSPTVCFQMFEYAQDFWLLKSSQNVFGTVTCCPGCFSMFRASALAPLLPRVCEPTQSAADVYWKDTGEDRWLTVLMILQGWSLSYLSDATCVTSCPDTFPEFLRQRKRWILSDLANDLLLLKNSTSVVRRNDSISLLYVLYLCLQFFVKIVTPGCLLFAIAMGLDMVGQAPLGWTLVILSSVVGMYVPLCVCVSDLWHGRLTLVFSVVLSLMFVWTAGRLGVVMVSYMIESGPAHPLFYCSALLFLPLATNLYGAALHPGEAWNVLYWPVYILYVPTVAVLLPIYAISSIGDTRWGTRDAAAGENDVLCCELPSLTSLKDTCMRVWVGDDPRVDVNEDGVASKHESTIDRMQETATDMRTSPGLSAEFRFWEDVRAHVLGSEVNTGAESQWLGQQLSWTRVKCLSIYLSINVIVMLLQSCVYLGLLDHWFYFGHYTLLVSGLALVLTTVPTAGLTCWRLYTTLRHTAIDTYSDVIPLWRESRSGESRPGLVEMY</sequence>
<feature type="region of interest" description="Disordered" evidence="7">
    <location>
        <begin position="409"/>
        <end position="428"/>
    </location>
</feature>
<dbReference type="SUPFAM" id="SSF53448">
    <property type="entry name" value="Nucleotide-diphospho-sugar transferases"/>
    <property type="match status" value="1"/>
</dbReference>
<feature type="transmembrane region" description="Helical" evidence="8">
    <location>
        <begin position="997"/>
        <end position="1016"/>
    </location>
</feature>
<feature type="transmembrane region" description="Helical" evidence="8">
    <location>
        <begin position="6"/>
        <end position="25"/>
    </location>
</feature>
<feature type="transmembrane region" description="Helical" evidence="8">
    <location>
        <begin position="1197"/>
        <end position="1220"/>
    </location>
</feature>
<reference evidence="10" key="1">
    <citation type="submission" date="2025-08" db="UniProtKB">
        <authorList>
            <consortium name="RefSeq"/>
        </authorList>
    </citation>
    <scope>IDENTIFICATION</scope>
</reference>
<evidence type="ECO:0000256" key="3">
    <source>
        <dbReference type="ARBA" id="ARBA00022676"/>
    </source>
</evidence>
<feature type="transmembrane region" description="Helical" evidence="8">
    <location>
        <begin position="218"/>
        <end position="238"/>
    </location>
</feature>